<evidence type="ECO:0008006" key="4">
    <source>
        <dbReference type="Google" id="ProtNLM"/>
    </source>
</evidence>
<evidence type="ECO:0000313" key="2">
    <source>
        <dbReference type="EMBL" id="QCE01414.1"/>
    </source>
</evidence>
<reference evidence="2 3" key="1">
    <citation type="submission" date="2019-04" db="EMBL/GenBank/DDBJ databases">
        <title>An improved genome assembly and genetic linkage map for asparagus bean, Vigna unguiculata ssp. sesquipedialis.</title>
        <authorList>
            <person name="Xia Q."/>
            <person name="Zhang R."/>
            <person name="Dong Y."/>
        </authorList>
    </citation>
    <scope>NUCLEOTIDE SEQUENCE [LARGE SCALE GENOMIC DNA]</scope>
    <source>
        <tissue evidence="2">Leaf</tissue>
    </source>
</reference>
<evidence type="ECO:0000313" key="3">
    <source>
        <dbReference type="Proteomes" id="UP000501690"/>
    </source>
</evidence>
<feature type="signal peptide" evidence="1">
    <location>
        <begin position="1"/>
        <end position="27"/>
    </location>
</feature>
<organism evidence="2 3">
    <name type="scientific">Vigna unguiculata</name>
    <name type="common">Cowpea</name>
    <dbReference type="NCBI Taxonomy" id="3917"/>
    <lineage>
        <taxon>Eukaryota</taxon>
        <taxon>Viridiplantae</taxon>
        <taxon>Streptophyta</taxon>
        <taxon>Embryophyta</taxon>
        <taxon>Tracheophyta</taxon>
        <taxon>Spermatophyta</taxon>
        <taxon>Magnoliopsida</taxon>
        <taxon>eudicotyledons</taxon>
        <taxon>Gunneridae</taxon>
        <taxon>Pentapetalae</taxon>
        <taxon>rosids</taxon>
        <taxon>fabids</taxon>
        <taxon>Fabales</taxon>
        <taxon>Fabaceae</taxon>
        <taxon>Papilionoideae</taxon>
        <taxon>50 kb inversion clade</taxon>
        <taxon>NPAAA clade</taxon>
        <taxon>indigoferoid/millettioid clade</taxon>
        <taxon>Phaseoleae</taxon>
        <taxon>Vigna</taxon>
    </lineage>
</organism>
<dbReference type="AlphaFoldDB" id="A0A4D6MKV8"/>
<dbReference type="EMBL" id="CP039351">
    <property type="protein sequence ID" value="QCE01414.1"/>
    <property type="molecule type" value="Genomic_DNA"/>
</dbReference>
<dbReference type="Proteomes" id="UP000501690">
    <property type="component" value="Linkage Group LG7"/>
</dbReference>
<name>A0A4D6MKV8_VIGUN</name>
<dbReference type="Gramene" id="Vigun08g168700.1.v1.2">
    <property type="protein sequence ID" value="Vigun08g168700.1.v1.2"/>
    <property type="gene ID" value="Vigun08g168700.v1.2"/>
</dbReference>
<protein>
    <recommendedName>
        <fullName evidence="4">Glycine rich protein</fullName>
    </recommendedName>
</protein>
<accession>A0A4D6MKV8</accession>
<keyword evidence="3" id="KW-1185">Reference proteome</keyword>
<keyword evidence="1" id="KW-0732">Signal</keyword>
<sequence length="123" mass="13210">MASKRNILSLMLSLLVIFLFVFSEVAARELKDLSGRDRGGFNRDSRLFWGGFPNFYGGYGGYGGYFNNPFDPRYSFGQGRGFPFNPPFGNGVFNNPFGGGFNTGTGGGFVGGIPNIGGGVRVP</sequence>
<feature type="chain" id="PRO_5020035773" description="Glycine rich protein" evidence="1">
    <location>
        <begin position="28"/>
        <end position="123"/>
    </location>
</feature>
<proteinExistence type="predicted"/>
<gene>
    <name evidence="2" type="ORF">DEO72_LG7g2711</name>
</gene>
<evidence type="ECO:0000256" key="1">
    <source>
        <dbReference type="SAM" id="SignalP"/>
    </source>
</evidence>